<dbReference type="Proteomes" id="UP000095284">
    <property type="component" value="Unplaced"/>
</dbReference>
<keyword evidence="3" id="KW-0812">Transmembrane</keyword>
<dbReference type="AlphaFoldDB" id="A0A1I7SF13"/>
<name>A0A1I7SF13_BURXY</name>
<reference evidence="5" key="1">
    <citation type="submission" date="2016-11" db="UniProtKB">
        <authorList>
            <consortium name="WormBaseParasite"/>
        </authorList>
    </citation>
    <scope>IDENTIFICATION</scope>
</reference>
<evidence type="ECO:0000313" key="5">
    <source>
        <dbReference type="WBParaSite" id="BXY_1162400.1"/>
    </source>
</evidence>
<keyword evidence="3" id="KW-1133">Transmembrane helix</keyword>
<feature type="compositionally biased region" description="Polar residues" evidence="2">
    <location>
        <begin position="228"/>
        <end position="252"/>
    </location>
</feature>
<accession>A0A1I7SF13</accession>
<feature type="coiled-coil region" evidence="1">
    <location>
        <begin position="78"/>
        <end position="168"/>
    </location>
</feature>
<feature type="region of interest" description="Disordered" evidence="2">
    <location>
        <begin position="207"/>
        <end position="258"/>
    </location>
</feature>
<proteinExistence type="predicted"/>
<evidence type="ECO:0000256" key="3">
    <source>
        <dbReference type="SAM" id="Phobius"/>
    </source>
</evidence>
<keyword evidence="3" id="KW-0472">Membrane</keyword>
<protein>
    <submittedName>
        <fullName evidence="5">Uncharacterized protein</fullName>
    </submittedName>
</protein>
<evidence type="ECO:0000313" key="4">
    <source>
        <dbReference type="Proteomes" id="UP000095284"/>
    </source>
</evidence>
<dbReference type="WBParaSite" id="BXY_1162400.1">
    <property type="protein sequence ID" value="BXY_1162400.1"/>
    <property type="gene ID" value="BXY_1162400"/>
</dbReference>
<evidence type="ECO:0000256" key="2">
    <source>
        <dbReference type="SAM" id="MobiDB-lite"/>
    </source>
</evidence>
<evidence type="ECO:0000256" key="1">
    <source>
        <dbReference type="SAM" id="Coils"/>
    </source>
</evidence>
<sequence length="323" mass="35324">MQSVGGEKDQNKLSKIYWPKISNSEDAEGQMLDSSSSGYRRMGGRSSPPRNVFFFGVLLILVVLFSVFFLYLSASNDVTTIRKELQFSNDKMAKLKDDLLNANNELEIVKNRLNTCGQDKNKAAADLEACTNSKTSDQKRVEELTKQNKDLQEQKTALEADLNAKIAAMKTVGVNQEAILTKQNETIDVLRRDLILKDELISMLKGQNKESAGPAGNPVQNDVPLGKQTIQNAPQSPPNVQTSPVEPQNGQVQPLAGPIQPTTKKIAQNLNGQEEKNPEPVLQLPEAQPGARVRVAEQLNNEADGALLSAVENKGSPLQKPAL</sequence>
<organism evidence="4 5">
    <name type="scientific">Bursaphelenchus xylophilus</name>
    <name type="common">Pinewood nematode worm</name>
    <name type="synonym">Aphelenchoides xylophilus</name>
    <dbReference type="NCBI Taxonomy" id="6326"/>
    <lineage>
        <taxon>Eukaryota</taxon>
        <taxon>Metazoa</taxon>
        <taxon>Ecdysozoa</taxon>
        <taxon>Nematoda</taxon>
        <taxon>Chromadorea</taxon>
        <taxon>Rhabditida</taxon>
        <taxon>Tylenchina</taxon>
        <taxon>Tylenchomorpha</taxon>
        <taxon>Aphelenchoidea</taxon>
        <taxon>Aphelenchoididae</taxon>
        <taxon>Bursaphelenchus</taxon>
    </lineage>
</organism>
<keyword evidence="1" id="KW-0175">Coiled coil</keyword>
<feature type="transmembrane region" description="Helical" evidence="3">
    <location>
        <begin position="52"/>
        <end position="72"/>
    </location>
</feature>